<gene>
    <name evidence="1" type="ORF">S01H1_82444</name>
</gene>
<feature type="non-terminal residue" evidence="1">
    <location>
        <position position="1"/>
    </location>
</feature>
<name>X0Y2B4_9ZZZZ</name>
<sequence length="31" mass="3799">YNPQNSLRDGIRKTIEWYSPRIEEYLKTLSQ</sequence>
<protein>
    <submittedName>
        <fullName evidence="1">Uncharacterized protein</fullName>
    </submittedName>
</protein>
<dbReference type="EMBL" id="BARS01055889">
    <property type="protein sequence ID" value="GAG49850.1"/>
    <property type="molecule type" value="Genomic_DNA"/>
</dbReference>
<comment type="caution">
    <text evidence="1">The sequence shown here is derived from an EMBL/GenBank/DDBJ whole genome shotgun (WGS) entry which is preliminary data.</text>
</comment>
<organism evidence="1">
    <name type="scientific">marine sediment metagenome</name>
    <dbReference type="NCBI Taxonomy" id="412755"/>
    <lineage>
        <taxon>unclassified sequences</taxon>
        <taxon>metagenomes</taxon>
        <taxon>ecological metagenomes</taxon>
    </lineage>
</organism>
<reference evidence="1" key="1">
    <citation type="journal article" date="2014" name="Front. Microbiol.">
        <title>High frequency of phylogenetically diverse reductive dehalogenase-homologous genes in deep subseafloor sedimentary metagenomes.</title>
        <authorList>
            <person name="Kawai M."/>
            <person name="Futagami T."/>
            <person name="Toyoda A."/>
            <person name="Takaki Y."/>
            <person name="Nishi S."/>
            <person name="Hori S."/>
            <person name="Arai W."/>
            <person name="Tsubouchi T."/>
            <person name="Morono Y."/>
            <person name="Uchiyama I."/>
            <person name="Ito T."/>
            <person name="Fujiyama A."/>
            <person name="Inagaki F."/>
            <person name="Takami H."/>
        </authorList>
    </citation>
    <scope>NUCLEOTIDE SEQUENCE</scope>
    <source>
        <strain evidence="1">Expedition CK06-06</strain>
    </source>
</reference>
<dbReference type="AlphaFoldDB" id="X0Y2B4"/>
<proteinExistence type="predicted"/>
<evidence type="ECO:0000313" key="1">
    <source>
        <dbReference type="EMBL" id="GAG49850.1"/>
    </source>
</evidence>
<accession>X0Y2B4</accession>